<dbReference type="RefSeq" id="WP_147088058.1">
    <property type="nucleotide sequence ID" value="NZ_VORM01000021.1"/>
</dbReference>
<organism evidence="2 3">
    <name type="scientific">Subsaximicrobium wynnwilliamsii</name>
    <dbReference type="NCBI Taxonomy" id="291179"/>
    <lineage>
        <taxon>Bacteria</taxon>
        <taxon>Pseudomonadati</taxon>
        <taxon>Bacteroidota</taxon>
        <taxon>Flavobacteriia</taxon>
        <taxon>Flavobacteriales</taxon>
        <taxon>Flavobacteriaceae</taxon>
        <taxon>Subsaximicrobium</taxon>
    </lineage>
</organism>
<dbReference type="OrthoDB" id="955522at2"/>
<feature type="signal peptide" evidence="1">
    <location>
        <begin position="1"/>
        <end position="20"/>
    </location>
</feature>
<protein>
    <submittedName>
        <fullName evidence="2">Lipocalin family protein</fullName>
    </submittedName>
</protein>
<evidence type="ECO:0000313" key="3">
    <source>
        <dbReference type="Proteomes" id="UP000321578"/>
    </source>
</evidence>
<evidence type="ECO:0000313" key="2">
    <source>
        <dbReference type="EMBL" id="TXD87267.1"/>
    </source>
</evidence>
<dbReference type="AlphaFoldDB" id="A0A5C6ZCS3"/>
<keyword evidence="1" id="KW-0732">Signal</keyword>
<sequence>MKRLLVGVMSLLLINSCANDDDASQNDLTLVGQWQLVAFYGDPGDGSGDFQPLTSSKTITFEADGSLSSNANLCLVFSDVGEPSAGTYSETDASISIADCSDFNLVFEISATNLIIDYPCIEACREKYVKLE</sequence>
<proteinExistence type="predicted"/>
<comment type="caution">
    <text evidence="2">The sequence shown here is derived from an EMBL/GenBank/DDBJ whole genome shotgun (WGS) entry which is preliminary data.</text>
</comment>
<gene>
    <name evidence="2" type="ORF">ESY86_17690</name>
</gene>
<feature type="chain" id="PRO_5023068695" evidence="1">
    <location>
        <begin position="21"/>
        <end position="132"/>
    </location>
</feature>
<reference evidence="2 3" key="1">
    <citation type="submission" date="2019-08" db="EMBL/GenBank/DDBJ databases">
        <title>Genomes of Subsaximicrobium wynnwilliamsii strains.</title>
        <authorList>
            <person name="Bowman J.P."/>
        </authorList>
    </citation>
    <scope>NUCLEOTIDE SEQUENCE [LARGE SCALE GENOMIC DNA]</scope>
    <source>
        <strain evidence="2 3">2-80-2</strain>
    </source>
</reference>
<accession>A0A5C6ZCS3</accession>
<dbReference type="Proteomes" id="UP000321578">
    <property type="component" value="Unassembled WGS sequence"/>
</dbReference>
<dbReference type="EMBL" id="VORO01000027">
    <property type="protein sequence ID" value="TXD87267.1"/>
    <property type="molecule type" value="Genomic_DNA"/>
</dbReference>
<name>A0A5C6ZCS3_9FLAO</name>
<keyword evidence="3" id="KW-1185">Reference proteome</keyword>
<evidence type="ECO:0000256" key="1">
    <source>
        <dbReference type="SAM" id="SignalP"/>
    </source>
</evidence>